<feature type="chain" id="PRO_5045719728" evidence="1">
    <location>
        <begin position="23"/>
        <end position="442"/>
    </location>
</feature>
<comment type="caution">
    <text evidence="3">The sequence shown here is derived from an EMBL/GenBank/DDBJ whole genome shotgun (WGS) entry which is preliminary data.</text>
</comment>
<evidence type="ECO:0000313" key="4">
    <source>
        <dbReference type="Proteomes" id="UP001201701"/>
    </source>
</evidence>
<dbReference type="SUPFAM" id="SSF53474">
    <property type="entry name" value="alpha/beta-Hydrolases"/>
    <property type="match status" value="2"/>
</dbReference>
<dbReference type="RefSeq" id="WP_239361621.1">
    <property type="nucleotide sequence ID" value="NZ_JAKREW010000001.1"/>
</dbReference>
<reference evidence="3 4" key="1">
    <citation type="submission" date="2022-02" db="EMBL/GenBank/DDBJ databases">
        <title>Draft genome sequence of Mezorhizobium retamae strain IRAMC:0171 isolated from Retama raetam nodules.</title>
        <authorList>
            <person name="Bengaied R."/>
            <person name="Sbissi I."/>
            <person name="Huber K."/>
            <person name="Ghodbane F."/>
            <person name="Nouioui I."/>
            <person name="Tarhouni M."/>
            <person name="Gtari M."/>
        </authorList>
    </citation>
    <scope>NUCLEOTIDE SEQUENCE [LARGE SCALE GENOMIC DNA]</scope>
    <source>
        <strain evidence="3 4">IRAMC:0171</strain>
    </source>
</reference>
<dbReference type="InterPro" id="IPR010333">
    <property type="entry name" value="VirJ"/>
</dbReference>
<keyword evidence="4" id="KW-1185">Reference proteome</keyword>
<feature type="signal peptide" evidence="1">
    <location>
        <begin position="1"/>
        <end position="22"/>
    </location>
</feature>
<feature type="domain" description="Bacterial virulence" evidence="2">
    <location>
        <begin position="260"/>
        <end position="442"/>
    </location>
</feature>
<evidence type="ECO:0000256" key="1">
    <source>
        <dbReference type="SAM" id="SignalP"/>
    </source>
</evidence>
<dbReference type="Proteomes" id="UP001201701">
    <property type="component" value="Unassembled WGS sequence"/>
</dbReference>
<evidence type="ECO:0000259" key="2">
    <source>
        <dbReference type="Pfam" id="PF06057"/>
    </source>
</evidence>
<dbReference type="Gene3D" id="3.40.50.1820">
    <property type="entry name" value="alpha/beta hydrolase"/>
    <property type="match status" value="1"/>
</dbReference>
<name>A0ABS9QAN8_9HYPH</name>
<protein>
    <submittedName>
        <fullName evidence="3">Virulence factor family protein</fullName>
    </submittedName>
</protein>
<organism evidence="3 4">
    <name type="scientific">Mesorhizobium retamae</name>
    <dbReference type="NCBI Taxonomy" id="2912854"/>
    <lineage>
        <taxon>Bacteria</taxon>
        <taxon>Pseudomonadati</taxon>
        <taxon>Pseudomonadota</taxon>
        <taxon>Alphaproteobacteria</taxon>
        <taxon>Hyphomicrobiales</taxon>
        <taxon>Phyllobacteriaceae</taxon>
        <taxon>Mesorhizobium</taxon>
    </lineage>
</organism>
<proteinExistence type="predicted"/>
<accession>A0ABS9QAN8</accession>
<dbReference type="Pfam" id="PF06057">
    <property type="entry name" value="VirJ"/>
    <property type="match status" value="1"/>
</dbReference>
<sequence>MKIQAAALSLLISFGCSGLALAQSNAPASTLSVGRLQNVRLLPAKGDAKAMVVYFSDRSGWSAKDDTTASALSDDGNVVLGVDLATYAQELDKADGVCLYVVGEITDLAQTAQRQLNIQTYLPPIVAGSGEGATFAYAALADAPANTLGGAVASGFTNRLTLRLPFCPGSTANKTADGKAYDYAFDKAMPEAATLFVRDDALEATRTQAARQSNITVEALDRDNAAAQIVTTISSLAEANQPFGTLPVVDLPSTTPPKAIAIFISGDGGWRDIDKTMGEWLSTQGVHVVGLDALHYFWSKRTPQELTADITTLIRDADPQEKLPVMLIGYSFGADTLPLAYPLLSKDLQDRTKVIALMAPSLSTSLQVTISGWLGIDDSGYPVPPAIAALPKDKVLCIYGKEDDEGGCEDPAVKDVTKIETDGGHHFDGEYTSIARRFLDKL</sequence>
<gene>
    <name evidence="3" type="ORF">L4923_01710</name>
</gene>
<dbReference type="PROSITE" id="PS51257">
    <property type="entry name" value="PROKAR_LIPOPROTEIN"/>
    <property type="match status" value="1"/>
</dbReference>
<keyword evidence="1" id="KW-0732">Signal</keyword>
<dbReference type="EMBL" id="JAKREW010000001">
    <property type="protein sequence ID" value="MCG7503729.1"/>
    <property type="molecule type" value="Genomic_DNA"/>
</dbReference>
<dbReference type="InterPro" id="IPR029058">
    <property type="entry name" value="AB_hydrolase_fold"/>
</dbReference>
<dbReference type="InterPro" id="IPR011225">
    <property type="entry name" value="IV_sec_VirJ"/>
</dbReference>
<dbReference type="PIRSF" id="PIRSF029063">
    <property type="entry name" value="IV_sec_VirJ"/>
    <property type="match status" value="1"/>
</dbReference>
<evidence type="ECO:0000313" key="3">
    <source>
        <dbReference type="EMBL" id="MCG7503729.1"/>
    </source>
</evidence>